<evidence type="ECO:0000313" key="3">
    <source>
        <dbReference type="Proteomes" id="UP000053881"/>
    </source>
</evidence>
<sequence>MFVLMGVLFPFAKIPFDLLIGFKIMDKIKHSQALSYLDYQFQFLFSLLFYIFSVFLAPLGIIYQIITYSYQAIKKKHST</sequence>
<dbReference type="AlphaFoldDB" id="A0A0Q9XMX7"/>
<feature type="transmembrane region" description="Helical" evidence="1">
    <location>
        <begin position="43"/>
        <end position="66"/>
    </location>
</feature>
<organism evidence="2 3">
    <name type="scientific">Lederbergia galactosidilytica</name>
    <dbReference type="NCBI Taxonomy" id="217031"/>
    <lineage>
        <taxon>Bacteria</taxon>
        <taxon>Bacillati</taxon>
        <taxon>Bacillota</taxon>
        <taxon>Bacilli</taxon>
        <taxon>Bacillales</taxon>
        <taxon>Bacillaceae</taxon>
        <taxon>Lederbergia</taxon>
    </lineage>
</organism>
<dbReference type="PATRIC" id="fig|217031.4.peg.7662"/>
<protein>
    <submittedName>
        <fullName evidence="2">Uncharacterized protein</fullName>
    </submittedName>
</protein>
<dbReference type="Proteomes" id="UP000053881">
    <property type="component" value="Unassembled WGS sequence"/>
</dbReference>
<keyword evidence="1" id="KW-1133">Transmembrane helix</keyword>
<gene>
    <name evidence="2" type="ORF">ACA29_22550</name>
</gene>
<keyword evidence="1" id="KW-0472">Membrane</keyword>
<comment type="caution">
    <text evidence="2">The sequence shown here is derived from an EMBL/GenBank/DDBJ whole genome shotgun (WGS) entry which is preliminary data.</text>
</comment>
<reference evidence="2 3" key="1">
    <citation type="submission" date="2015-06" db="EMBL/GenBank/DDBJ databases">
        <title>Genome sequencing project of Bacillus galactosidilyticus PL133.</title>
        <authorList>
            <person name="Gaiero J."/>
            <person name="Nicol R."/>
            <person name="Habash M."/>
        </authorList>
    </citation>
    <scope>NUCLEOTIDE SEQUENCE [LARGE SCALE GENOMIC DNA]</scope>
    <source>
        <strain evidence="2 3">PL133</strain>
    </source>
</reference>
<dbReference type="EMBL" id="LGPB01000138">
    <property type="protein sequence ID" value="KRG09638.1"/>
    <property type="molecule type" value="Genomic_DNA"/>
</dbReference>
<proteinExistence type="predicted"/>
<keyword evidence="1" id="KW-0812">Transmembrane</keyword>
<accession>A0A0Q9XMX7</accession>
<name>A0A0Q9XMX7_9BACI</name>
<evidence type="ECO:0000313" key="2">
    <source>
        <dbReference type="EMBL" id="KRG09638.1"/>
    </source>
</evidence>
<evidence type="ECO:0000256" key="1">
    <source>
        <dbReference type="SAM" id="Phobius"/>
    </source>
</evidence>